<evidence type="ECO:0000256" key="6">
    <source>
        <dbReference type="SAM" id="MobiDB-lite"/>
    </source>
</evidence>
<dbReference type="InterPro" id="IPR039420">
    <property type="entry name" value="WalR-like"/>
</dbReference>
<evidence type="ECO:0000256" key="5">
    <source>
        <dbReference type="PROSITE-ProRule" id="PRU00169"/>
    </source>
</evidence>
<organism evidence="8 9">
    <name type="scientific">Micromonospora cathayae</name>
    <dbReference type="NCBI Taxonomy" id="3028804"/>
    <lineage>
        <taxon>Bacteria</taxon>
        <taxon>Bacillati</taxon>
        <taxon>Actinomycetota</taxon>
        <taxon>Actinomycetes</taxon>
        <taxon>Micromonosporales</taxon>
        <taxon>Micromonosporaceae</taxon>
        <taxon>Micromonospora</taxon>
    </lineage>
</organism>
<dbReference type="PROSITE" id="PS50110">
    <property type="entry name" value="RESPONSE_REGULATORY"/>
    <property type="match status" value="1"/>
</dbReference>
<gene>
    <name evidence="8" type="ORF">PVK37_00125</name>
</gene>
<dbReference type="Gene3D" id="3.40.50.2300">
    <property type="match status" value="1"/>
</dbReference>
<evidence type="ECO:0000259" key="7">
    <source>
        <dbReference type="PROSITE" id="PS50110"/>
    </source>
</evidence>
<dbReference type="EMBL" id="CP118615">
    <property type="protein sequence ID" value="WDZ84924.1"/>
    <property type="molecule type" value="Genomic_DNA"/>
</dbReference>
<feature type="region of interest" description="Disordered" evidence="6">
    <location>
        <begin position="1"/>
        <end position="41"/>
    </location>
</feature>
<dbReference type="RefSeq" id="WP_275031616.1">
    <property type="nucleotide sequence ID" value="NZ_CP118615.1"/>
</dbReference>
<dbReference type="PANTHER" id="PTHR43214:SF24">
    <property type="entry name" value="TRANSCRIPTIONAL REGULATORY PROTEIN NARL-RELATED"/>
    <property type="match status" value="1"/>
</dbReference>
<evidence type="ECO:0000256" key="1">
    <source>
        <dbReference type="ARBA" id="ARBA00022553"/>
    </source>
</evidence>
<dbReference type="CDD" id="cd17535">
    <property type="entry name" value="REC_NarL-like"/>
    <property type="match status" value="1"/>
</dbReference>
<evidence type="ECO:0000256" key="3">
    <source>
        <dbReference type="ARBA" id="ARBA00023125"/>
    </source>
</evidence>
<dbReference type="InterPro" id="IPR011006">
    <property type="entry name" value="CheY-like_superfamily"/>
</dbReference>
<protein>
    <submittedName>
        <fullName evidence="8">Response regulator transcription factor</fullName>
    </submittedName>
</protein>
<dbReference type="Gene3D" id="1.10.10.10">
    <property type="entry name" value="Winged helix-like DNA-binding domain superfamily/Winged helix DNA-binding domain"/>
    <property type="match status" value="1"/>
</dbReference>
<accession>A0ABY7ZSW6</accession>
<feature type="modified residue" description="4-aspartylphosphate" evidence="5">
    <location>
        <position position="98"/>
    </location>
</feature>
<feature type="domain" description="Response regulatory" evidence="7">
    <location>
        <begin position="49"/>
        <end position="161"/>
    </location>
</feature>
<dbReference type="Pfam" id="PF00072">
    <property type="entry name" value="Response_reg"/>
    <property type="match status" value="1"/>
</dbReference>
<sequence>MAGPVNGPDTAPPDGGETAPADDRDTTSAAGPPAPAGDDVVSAGGRAVRVAIVDDHPVVVEGIRSWLAAEPRLTVVATGDDPDVVLRAAPDADVVLLDLRLHGRMAVEKVTELSAAGRRVVVYSEHTDPETVLAVLDAGAVAFLAKHEGREHCVATVLAAASDRAYVPPTLAGAIVGDARPDRPALSDKEREALLLWFQSMSKASVARRMRISEHTVKQYVDRARIKYTRAGRPAATKSALLARAIEDGLIRPEEIGTYQSYAADDRPTP</sequence>
<dbReference type="InterPro" id="IPR058245">
    <property type="entry name" value="NreC/VraR/RcsB-like_REC"/>
</dbReference>
<dbReference type="SMART" id="SM00448">
    <property type="entry name" value="REC"/>
    <property type="match status" value="1"/>
</dbReference>
<evidence type="ECO:0000313" key="8">
    <source>
        <dbReference type="EMBL" id="WDZ84924.1"/>
    </source>
</evidence>
<evidence type="ECO:0000313" key="9">
    <source>
        <dbReference type="Proteomes" id="UP001219605"/>
    </source>
</evidence>
<evidence type="ECO:0000256" key="2">
    <source>
        <dbReference type="ARBA" id="ARBA00023015"/>
    </source>
</evidence>
<proteinExistence type="predicted"/>
<name>A0ABY7ZSW6_9ACTN</name>
<dbReference type="SUPFAM" id="SSF52172">
    <property type="entry name" value="CheY-like"/>
    <property type="match status" value="1"/>
</dbReference>
<keyword evidence="2" id="KW-0805">Transcription regulation</keyword>
<evidence type="ECO:0000256" key="4">
    <source>
        <dbReference type="ARBA" id="ARBA00023163"/>
    </source>
</evidence>
<keyword evidence="4" id="KW-0804">Transcription</keyword>
<reference evidence="8 9" key="1">
    <citation type="submission" date="2023-02" db="EMBL/GenBank/DDBJ databases">
        <authorList>
            <person name="Mo P."/>
        </authorList>
    </citation>
    <scope>NUCLEOTIDE SEQUENCE [LARGE SCALE GENOMIC DNA]</scope>
    <source>
        <strain evidence="8 9">HUAS 3</strain>
    </source>
</reference>
<dbReference type="InterPro" id="IPR036388">
    <property type="entry name" value="WH-like_DNA-bd_sf"/>
</dbReference>
<dbReference type="InterPro" id="IPR000792">
    <property type="entry name" value="Tscrpt_reg_LuxR_C"/>
</dbReference>
<keyword evidence="9" id="KW-1185">Reference proteome</keyword>
<dbReference type="SMART" id="SM00421">
    <property type="entry name" value="HTH_LUXR"/>
    <property type="match status" value="1"/>
</dbReference>
<dbReference type="Proteomes" id="UP001219605">
    <property type="component" value="Chromosome"/>
</dbReference>
<dbReference type="InterPro" id="IPR016032">
    <property type="entry name" value="Sig_transdc_resp-reg_C-effctor"/>
</dbReference>
<keyword evidence="3" id="KW-0238">DNA-binding</keyword>
<keyword evidence="1 5" id="KW-0597">Phosphoprotein</keyword>
<dbReference type="SUPFAM" id="SSF46894">
    <property type="entry name" value="C-terminal effector domain of the bipartite response regulators"/>
    <property type="match status" value="1"/>
</dbReference>
<dbReference type="PANTHER" id="PTHR43214">
    <property type="entry name" value="TWO-COMPONENT RESPONSE REGULATOR"/>
    <property type="match status" value="1"/>
</dbReference>
<dbReference type="InterPro" id="IPR001789">
    <property type="entry name" value="Sig_transdc_resp-reg_receiver"/>
</dbReference>
<dbReference type="Pfam" id="PF00196">
    <property type="entry name" value="GerE"/>
    <property type="match status" value="1"/>
</dbReference>